<dbReference type="FunFam" id="3.10.110.10:FF:000025">
    <property type="entry name" value="ubiquitin-conjugating enzyme E2 7"/>
    <property type="match status" value="1"/>
</dbReference>
<dbReference type="SUPFAM" id="SSF54495">
    <property type="entry name" value="UBC-like"/>
    <property type="match status" value="1"/>
</dbReference>
<dbReference type="GO" id="GO:0061631">
    <property type="term" value="F:ubiquitin conjugating enzyme activity"/>
    <property type="evidence" value="ECO:0007669"/>
    <property type="project" value="UniProtKB-EC"/>
</dbReference>
<reference evidence="9" key="1">
    <citation type="submission" date="2021-01" db="EMBL/GenBank/DDBJ databases">
        <authorList>
            <person name="Corre E."/>
            <person name="Pelletier E."/>
            <person name="Niang G."/>
            <person name="Scheremetjew M."/>
            <person name="Finn R."/>
            <person name="Kale V."/>
            <person name="Holt S."/>
            <person name="Cochrane G."/>
            <person name="Meng A."/>
            <person name="Brown T."/>
            <person name="Cohen L."/>
        </authorList>
    </citation>
    <scope>NUCLEOTIDE SEQUENCE</scope>
    <source>
        <strain evidence="9">CCMP325</strain>
    </source>
</reference>
<dbReference type="GO" id="GO:0005524">
    <property type="term" value="F:ATP binding"/>
    <property type="evidence" value="ECO:0007669"/>
    <property type="project" value="UniProtKB-UniRule"/>
</dbReference>
<keyword evidence="4 7" id="KW-0833">Ubl conjugation pathway</keyword>
<dbReference type="PROSITE" id="PS00183">
    <property type="entry name" value="UBC_1"/>
    <property type="match status" value="1"/>
</dbReference>
<dbReference type="InterPro" id="IPR000608">
    <property type="entry name" value="UBC"/>
</dbReference>
<evidence type="ECO:0000256" key="7">
    <source>
        <dbReference type="RuleBase" id="RU362109"/>
    </source>
</evidence>
<dbReference type="Pfam" id="PF00179">
    <property type="entry name" value="UQ_con"/>
    <property type="match status" value="1"/>
</dbReference>
<gene>
    <name evidence="9" type="ORF">HPHI1048_LOCUS21821</name>
</gene>
<dbReference type="EMBL" id="HBEO01032210">
    <property type="protein sequence ID" value="CAD8504976.1"/>
    <property type="molecule type" value="Transcribed_RNA"/>
</dbReference>
<dbReference type="Gene3D" id="3.10.110.10">
    <property type="entry name" value="Ubiquitin Conjugating Enzyme"/>
    <property type="match status" value="1"/>
</dbReference>
<keyword evidence="2" id="KW-0808">Transferase</keyword>
<dbReference type="SMART" id="SM00212">
    <property type="entry name" value="UBCc"/>
    <property type="match status" value="1"/>
</dbReference>
<evidence type="ECO:0000256" key="2">
    <source>
        <dbReference type="ARBA" id="ARBA00022679"/>
    </source>
</evidence>
<evidence type="ECO:0000256" key="1">
    <source>
        <dbReference type="ARBA" id="ARBA00012486"/>
    </source>
</evidence>
<dbReference type="InterPro" id="IPR023313">
    <property type="entry name" value="UBQ-conjugating_AS"/>
</dbReference>
<comment type="similarity">
    <text evidence="7">Belongs to the ubiquitin-conjugating enzyme family.</text>
</comment>
<dbReference type="EC" id="2.3.2.23" evidence="1"/>
<dbReference type="InterPro" id="IPR050113">
    <property type="entry name" value="Ub_conjugating_enzyme"/>
</dbReference>
<evidence type="ECO:0000313" key="9">
    <source>
        <dbReference type="EMBL" id="CAD8504976.1"/>
    </source>
</evidence>
<name>A0A7S0HXL1_9CRYP</name>
<dbReference type="CDD" id="cd23795">
    <property type="entry name" value="UBCc_UBE2G1"/>
    <property type="match status" value="1"/>
</dbReference>
<evidence type="ECO:0000256" key="6">
    <source>
        <dbReference type="PROSITE-ProRule" id="PRU10133"/>
    </source>
</evidence>
<sequence length="171" mass="19076">MSGPSQSRAALLLHQQLKELVKKPPEFFSAGLSDDSNIYEWDICITGPPDTLYEGGIFNAKLKFPESYPDRPPKMKFITPIWHPNVYPNGDVCISILHEPGEDATNPQESASMRWNPIHTVETIVISVISMLSDPTDESPANLDAAKELRDDYATYKKKVARCVARSLDGE</sequence>
<dbReference type="PROSITE" id="PS50127">
    <property type="entry name" value="UBC_2"/>
    <property type="match status" value="1"/>
</dbReference>
<evidence type="ECO:0000259" key="8">
    <source>
        <dbReference type="PROSITE" id="PS50127"/>
    </source>
</evidence>
<evidence type="ECO:0000256" key="3">
    <source>
        <dbReference type="ARBA" id="ARBA00022741"/>
    </source>
</evidence>
<feature type="active site" description="Glycyl thioester intermediate" evidence="6">
    <location>
        <position position="93"/>
    </location>
</feature>
<evidence type="ECO:0000256" key="5">
    <source>
        <dbReference type="ARBA" id="ARBA00022840"/>
    </source>
</evidence>
<accession>A0A7S0HXL1</accession>
<proteinExistence type="inferred from homology"/>
<organism evidence="9">
    <name type="scientific">Hanusia phi</name>
    <dbReference type="NCBI Taxonomy" id="3032"/>
    <lineage>
        <taxon>Eukaryota</taxon>
        <taxon>Cryptophyceae</taxon>
        <taxon>Pyrenomonadales</taxon>
        <taxon>Geminigeraceae</taxon>
        <taxon>Hanusia</taxon>
    </lineage>
</organism>
<dbReference type="PANTHER" id="PTHR24067">
    <property type="entry name" value="UBIQUITIN-CONJUGATING ENZYME E2"/>
    <property type="match status" value="1"/>
</dbReference>
<evidence type="ECO:0000256" key="4">
    <source>
        <dbReference type="ARBA" id="ARBA00022786"/>
    </source>
</evidence>
<dbReference type="InterPro" id="IPR016135">
    <property type="entry name" value="UBQ-conjugating_enzyme/RWD"/>
</dbReference>
<dbReference type="AlphaFoldDB" id="A0A7S0HXL1"/>
<protein>
    <recommendedName>
        <fullName evidence="1">E2 ubiquitin-conjugating enzyme</fullName>
        <ecNumber evidence="1">2.3.2.23</ecNumber>
    </recommendedName>
</protein>
<keyword evidence="3 7" id="KW-0547">Nucleotide-binding</keyword>
<feature type="domain" description="UBC core" evidence="8">
    <location>
        <begin position="8"/>
        <end position="169"/>
    </location>
</feature>
<keyword evidence="5 7" id="KW-0067">ATP-binding</keyword>